<evidence type="ECO:0000313" key="2">
    <source>
        <dbReference type="Proteomes" id="UP000187465"/>
    </source>
</evidence>
<dbReference type="PANTHER" id="PTHR37816:SF2">
    <property type="entry name" value="DNA TOPOLOGY MODULATION PROTEIN FLAR-RELATED PROTEIN"/>
    <property type="match status" value="1"/>
</dbReference>
<evidence type="ECO:0008006" key="3">
    <source>
        <dbReference type="Google" id="ProtNLM"/>
    </source>
</evidence>
<dbReference type="InterPro" id="IPR052922">
    <property type="entry name" value="Cytidylate_Kinase-2"/>
</dbReference>
<dbReference type="Gene3D" id="3.40.50.300">
    <property type="entry name" value="P-loop containing nucleotide triphosphate hydrolases"/>
    <property type="match status" value="1"/>
</dbReference>
<sequence>MKIRIIGACGSGKSYIARELSRKYGVEYYETDNLVWDRSAENLRFSVEARDAQLEEILDKPSWILEGAHYKWGQESFKAADLIVILNPNKVIRDLRVFTRFIKTRLGLEQANYKQSFKNLYVMIFEWNRGYDQEAAHRIIELTDTLSDKRVIVKNNKELEPIIQEHLRKGLLNRD</sequence>
<dbReference type="InterPro" id="IPR027417">
    <property type="entry name" value="P-loop_NTPase"/>
</dbReference>
<dbReference type="Proteomes" id="UP000187465">
    <property type="component" value="Unassembled WGS sequence"/>
</dbReference>
<proteinExistence type="predicted"/>
<dbReference type="AlphaFoldDB" id="A0A1R0X4G5"/>
<dbReference type="RefSeq" id="WP_036680415.1">
    <property type="nucleotide sequence ID" value="NZ_MKQL01000013.1"/>
</dbReference>
<evidence type="ECO:0000313" key="1">
    <source>
        <dbReference type="EMBL" id="OMD28959.1"/>
    </source>
</evidence>
<dbReference type="PANTHER" id="PTHR37816">
    <property type="entry name" value="YALI0E33011P"/>
    <property type="match status" value="1"/>
</dbReference>
<accession>A0A1R0X4G5</accession>
<dbReference type="EMBL" id="MKQP01000032">
    <property type="protein sequence ID" value="OMD28959.1"/>
    <property type="molecule type" value="Genomic_DNA"/>
</dbReference>
<reference evidence="1 2" key="1">
    <citation type="submission" date="2016-10" db="EMBL/GenBank/DDBJ databases">
        <title>Paenibacillus species isolates.</title>
        <authorList>
            <person name="Beno S.M."/>
        </authorList>
    </citation>
    <scope>NUCLEOTIDE SEQUENCE [LARGE SCALE GENOMIC DNA]</scope>
    <source>
        <strain evidence="1 2">FSL H7-0604</strain>
    </source>
</reference>
<gene>
    <name evidence="1" type="ORF">BJP51_23540</name>
</gene>
<protein>
    <recommendedName>
        <fullName evidence="3">DNA topology modulation protein FlaR</fullName>
    </recommendedName>
</protein>
<dbReference type="SUPFAM" id="SSF52540">
    <property type="entry name" value="P-loop containing nucleoside triphosphate hydrolases"/>
    <property type="match status" value="1"/>
</dbReference>
<name>A0A1R0X4G5_9BACL</name>
<comment type="caution">
    <text evidence="1">The sequence shown here is derived from an EMBL/GenBank/DDBJ whole genome shotgun (WGS) entry which is preliminary data.</text>
</comment>
<organism evidence="1 2">
    <name type="scientific">Paenibacillus odorifer</name>
    <dbReference type="NCBI Taxonomy" id="189426"/>
    <lineage>
        <taxon>Bacteria</taxon>
        <taxon>Bacillati</taxon>
        <taxon>Bacillota</taxon>
        <taxon>Bacilli</taxon>
        <taxon>Bacillales</taxon>
        <taxon>Paenibacillaceae</taxon>
        <taxon>Paenibacillus</taxon>
    </lineage>
</organism>